<dbReference type="Proteomes" id="UP000596742">
    <property type="component" value="Unassembled WGS sequence"/>
</dbReference>
<dbReference type="InterPro" id="IPR001611">
    <property type="entry name" value="Leu-rich_rpt"/>
</dbReference>
<feature type="region of interest" description="Disordered" evidence="3">
    <location>
        <begin position="43"/>
        <end position="65"/>
    </location>
</feature>
<accession>A0A8B6EDR0</accession>
<dbReference type="GO" id="GO:0005737">
    <property type="term" value="C:cytoplasm"/>
    <property type="evidence" value="ECO:0007669"/>
    <property type="project" value="TreeGrafter"/>
</dbReference>
<evidence type="ECO:0000256" key="2">
    <source>
        <dbReference type="ARBA" id="ARBA00022737"/>
    </source>
</evidence>
<dbReference type="Gene3D" id="2.60.40.10">
    <property type="entry name" value="Immunoglobulins"/>
    <property type="match status" value="1"/>
</dbReference>
<dbReference type="InterPro" id="IPR043136">
    <property type="entry name" value="B30.2/SPRY_sf"/>
</dbReference>
<dbReference type="EMBL" id="UYJE01004931">
    <property type="protein sequence ID" value="VDI32577.1"/>
    <property type="molecule type" value="Genomic_DNA"/>
</dbReference>
<evidence type="ECO:0000259" key="4">
    <source>
        <dbReference type="PROSITE" id="PS50188"/>
    </source>
</evidence>
<dbReference type="PANTHER" id="PTHR48051">
    <property type="match status" value="1"/>
</dbReference>
<sequence length="2110" mass="241321">MSLQQWLKSGSIKVKAPATPGLPDPSQCSTQRDVLVTQAANDGIDTMNSATSLPTTPTRKRKRGDYNYYDDETRAKIARYSVENGVARAARKFSSDLNKKVSETSVRSMRDTYLKLKKQVDMKDSHAVIVPHDSIENSLAHLIMEKKTVKRQTFHHMTDFKTDGNWNFTLTELSLTQPLFDVVVSRNLSQVIIPFNGAADTQDVKKHVTDTVLKILSKTPFVGSYRKTQEQLEETSNPPYHYGTAHLKLMPLVYLRDIKKQMVPIVDSDGNEKGQLECCIMLEEQDQSLKEEEKSKQAVKLVGQELRFKLKINFGKGLSPDLQSSYCRFKFFHVINHYISTSEIVGSSPYYNYERDFVIRSVRQKVIKYFEASSLIIEVWGRDRKDGKMSSDSQETSMTEPQSVYKGCEFIILETGNKPEGLDRVKIKADDFSRTLKQINDCIVQHEQNLQYLDLHGQRVYSSLYEMKEKIEEFCRHIDTIHYMSTDITTIQGAKILVDKMIDIMENNKYHQEIKYSIPQKNKRILNIVLDIIKADKIVEFGSGAFSSDERNLKIPGLEIFELAKTLHEQGKIGFIAIGSKTVFADIEYLEAMMLKLTEKSNMQSCKQLSTSVGDSTKVWTSNTAESHFLGENKEKSPTDLIMEILKEYLGLIQIPAWRLQPTDPQYLYTVTAALSTPDLPLNDFWRKEEKDKNIITMKKVYSVLHSASYTLLAGILSSCTEYGRTILLSADGAVFQIGCVQTAVLKESDNDGKLQISVESRCYFPEVKSEPVNADTEFYTKEYTWNIFCLYTDIIDKVLKQSLVVYTLWSHIPQEFVNVSVGCSHSWGPNFIRPRQTVCTLCNKCTDKGRKCQYNGMIGDYLRECLCKADLSGCASCGICVQCVERLWDIRSYLRPLAACPNIGQYENKQAEKNDLEPEDDQKIELVENPFEELAMNAEILNEEIEVQSHEKTVDFIQSELDPIANNEFEVQHIADGILGIVLKEIDTGEMISVYPGKATAIIMDENLKESEIAQNISRLSSNMEGYKYKFYPGDSIKIRITDPFRALQREKSTSENISQESKVVYHTAMCTKAMISHETGILCYHAPLSQERSSHKAYVIGSRPFSENFKSFSIKILETGEQKYIGIGVNFDRLFQQSERSRGELRQANFIKYYINKGGIYNTGRAIVQKDGSNIGDVITVNCDVTTNKLRFLRNDVVFYEVAVEMPEGGYYPQISMNSEGECVQLMEKNPWMPDLERVRDLKKPTAFNIYKYGDLWISPGKTLMMTMKRIKKPTKTVRQLHGWIILHNPTDQLVLYMIQPNNYIKKGEGCLKPGESLPIPVSQQLQNHGLSPLETGIKIVWLKVAENKPYSTEDVIQMFEKANKADIGQHRLNCVGESNYSADTETLPLFNEFQNPLEEIYKLEVYKNCELVTAYCLRKGKYMVDVYNLVPDKTAKYILKRPKCPSFLYPASVRRGMKVICNVDSGIFAEAVVTGKVDRDYSLEYTPYGSKDSTKKVTWILKDTCVGIEDLDWQNRTDVISMKDFMKYSKSVDSTLLYETYIPAPPYLTTKGSAFMLNSINPKWQTDTLKLFSSCKQSNTRPTIQEQAITVSSRTLLKWVTFPKTSNSSIFLPSTLDDMTLKHPKVTTMFSDVKINRLCCVHEKYFDQKLKKEAADEMGRRERLDITFGIKKWKLPNVKSLYNNTRKNFISIEDGLKEKTYKLKKPQEICVHFMDIPGFPVKQFVPVDLSYGCLYQSWTYVALLAYQLSVPSFDQLISTKSLERKQIESLLYQLIQPYASLCCIYSTQYGGLPYQQSPANYTDGIDDLYMDSQIALSVIDDQGSYTMMKDTNKFKRVLNFLACKAHSNGMRAQNLFPLIRFSLEKEFYHPYSEILSTLLVNGVPLDTLPDDVFQTFKKLKVFAITDVPMEKTPIFPSGMSKCTNLEIVFLSGMHGLKELPSDVILGPSLRIFHIYHIPIKKLNIDWPVSSLLTSLTLTGLLLEEVPVKISNLHRLEELILDYNPITSIPEEIGRLKKLKILSMKGIPWIHLQQKSEMPKAMYTQWYAENSCIRNYYSEEEFEELFSKFDLNNNSILDQHELARLNMYLLLNIPRIGLKSLGKLLQVV</sequence>
<dbReference type="OrthoDB" id="10252328at2759"/>
<keyword evidence="2" id="KW-0677">Repeat</keyword>
<dbReference type="SUPFAM" id="SSF52058">
    <property type="entry name" value="L domain-like"/>
    <property type="match status" value="1"/>
</dbReference>
<proteinExistence type="predicted"/>
<evidence type="ECO:0000313" key="6">
    <source>
        <dbReference type="EMBL" id="VDI32577.1"/>
    </source>
</evidence>
<organism evidence="6 7">
    <name type="scientific">Mytilus galloprovincialis</name>
    <name type="common">Mediterranean mussel</name>
    <dbReference type="NCBI Taxonomy" id="29158"/>
    <lineage>
        <taxon>Eukaryota</taxon>
        <taxon>Metazoa</taxon>
        <taxon>Spiralia</taxon>
        <taxon>Lophotrochozoa</taxon>
        <taxon>Mollusca</taxon>
        <taxon>Bivalvia</taxon>
        <taxon>Autobranchia</taxon>
        <taxon>Pteriomorphia</taxon>
        <taxon>Mytilida</taxon>
        <taxon>Mytiloidea</taxon>
        <taxon>Mytilidae</taxon>
        <taxon>Mytilinae</taxon>
        <taxon>Mytilus</taxon>
    </lineage>
</organism>
<dbReference type="SUPFAM" id="SSF49899">
    <property type="entry name" value="Concanavalin A-like lectins/glucanases"/>
    <property type="match status" value="1"/>
</dbReference>
<feature type="compositionally biased region" description="Polar residues" evidence="3">
    <location>
        <begin position="46"/>
        <end position="57"/>
    </location>
</feature>
<comment type="caution">
    <text evidence="6">The sequence shown here is derived from an EMBL/GenBank/DDBJ whole genome shotgun (WGS) entry which is preliminary data.</text>
</comment>
<name>A0A8B6EDR0_MYTGA</name>
<dbReference type="InterPro" id="IPR050216">
    <property type="entry name" value="LRR_domain-containing"/>
</dbReference>
<keyword evidence="1" id="KW-0433">Leucine-rich repeat</keyword>
<feature type="domain" description="B30.2/SPRY" evidence="4">
    <location>
        <begin position="1033"/>
        <end position="1235"/>
    </location>
</feature>
<evidence type="ECO:0000256" key="1">
    <source>
        <dbReference type="ARBA" id="ARBA00022614"/>
    </source>
</evidence>
<evidence type="ECO:0000256" key="3">
    <source>
        <dbReference type="SAM" id="MobiDB-lite"/>
    </source>
</evidence>
<dbReference type="InterPro" id="IPR002048">
    <property type="entry name" value="EF_hand_dom"/>
</dbReference>
<dbReference type="Gene3D" id="3.80.10.10">
    <property type="entry name" value="Ribonuclease Inhibitor"/>
    <property type="match status" value="1"/>
</dbReference>
<reference evidence="6" key="1">
    <citation type="submission" date="2018-11" db="EMBL/GenBank/DDBJ databases">
        <authorList>
            <person name="Alioto T."/>
            <person name="Alioto T."/>
        </authorList>
    </citation>
    <scope>NUCLEOTIDE SEQUENCE</scope>
</reference>
<dbReference type="InterPro" id="IPR001870">
    <property type="entry name" value="B30.2/SPRY"/>
</dbReference>
<dbReference type="PANTHER" id="PTHR48051:SF1">
    <property type="entry name" value="RAS SUPPRESSOR PROTEIN 1"/>
    <property type="match status" value="1"/>
</dbReference>
<dbReference type="SUPFAM" id="SSF49354">
    <property type="entry name" value="PapD-like"/>
    <property type="match status" value="1"/>
</dbReference>
<dbReference type="PROSITE" id="PS51450">
    <property type="entry name" value="LRR"/>
    <property type="match status" value="1"/>
</dbReference>
<dbReference type="InterPro" id="IPR003591">
    <property type="entry name" value="Leu-rich_rpt_typical-subtyp"/>
</dbReference>
<dbReference type="GO" id="GO:0005509">
    <property type="term" value="F:calcium ion binding"/>
    <property type="evidence" value="ECO:0007669"/>
    <property type="project" value="InterPro"/>
</dbReference>
<evidence type="ECO:0000259" key="5">
    <source>
        <dbReference type="PROSITE" id="PS50222"/>
    </source>
</evidence>
<dbReference type="InterPro" id="IPR032675">
    <property type="entry name" value="LRR_dom_sf"/>
</dbReference>
<evidence type="ECO:0000313" key="7">
    <source>
        <dbReference type="Proteomes" id="UP000596742"/>
    </source>
</evidence>
<feature type="domain" description="EF-hand" evidence="5">
    <location>
        <begin position="2059"/>
        <end position="2094"/>
    </location>
</feature>
<gene>
    <name evidence="6" type="ORF">MGAL_10B060232</name>
</gene>
<dbReference type="SMART" id="SM00369">
    <property type="entry name" value="LRR_TYP"/>
    <property type="match status" value="1"/>
</dbReference>
<keyword evidence="7" id="KW-1185">Reference proteome</keyword>
<dbReference type="PROSITE" id="PS50222">
    <property type="entry name" value="EF_HAND_2"/>
    <property type="match status" value="1"/>
</dbReference>
<dbReference type="InterPro" id="IPR013783">
    <property type="entry name" value="Ig-like_fold"/>
</dbReference>
<dbReference type="PROSITE" id="PS50188">
    <property type="entry name" value="B302_SPRY"/>
    <property type="match status" value="1"/>
</dbReference>
<dbReference type="Gene3D" id="2.60.120.920">
    <property type="match status" value="1"/>
</dbReference>
<dbReference type="InterPro" id="IPR013320">
    <property type="entry name" value="ConA-like_dom_sf"/>
</dbReference>
<protein>
    <submittedName>
        <fullName evidence="6">Uncharacterized protein</fullName>
    </submittedName>
</protein>
<dbReference type="InterPro" id="IPR008962">
    <property type="entry name" value="PapD-like_sf"/>
</dbReference>